<accession>A0A821Y3C7</accession>
<dbReference type="PANTHER" id="PTHR21193">
    <property type="entry name" value="OXIDOREDUCTASE-LIKE DOMAIN-CONTAINING PROTEIN 1"/>
    <property type="match status" value="1"/>
</dbReference>
<dbReference type="PANTHER" id="PTHR21193:SF3">
    <property type="entry name" value="OXIDOREDUCTASE-LIKE DOMAIN-CONTAINING PROTEIN 1"/>
    <property type="match status" value="1"/>
</dbReference>
<dbReference type="OrthoDB" id="10064411at2759"/>
<dbReference type="InterPro" id="IPR039251">
    <property type="entry name" value="OXLD1"/>
</dbReference>
<protein>
    <recommendedName>
        <fullName evidence="1">Oxidoreductase-like domain-containing protein</fullName>
    </recommendedName>
</protein>
<comment type="caution">
    <text evidence="2">The sequence shown here is derived from an EMBL/GenBank/DDBJ whole genome shotgun (WGS) entry which is preliminary data.</text>
</comment>
<feature type="domain" description="Oxidoreductase-like" evidence="1">
    <location>
        <begin position="61"/>
        <end position="84"/>
    </location>
</feature>
<name>A0A821Y3C7_9NEOP</name>
<reference evidence="2" key="1">
    <citation type="submission" date="2021-02" db="EMBL/GenBank/DDBJ databases">
        <authorList>
            <person name="Steward A R."/>
        </authorList>
    </citation>
    <scope>NUCLEOTIDE SEQUENCE</scope>
</reference>
<gene>
    <name evidence="2" type="ORF">PMACD_LOCUS16002</name>
</gene>
<dbReference type="AlphaFoldDB" id="A0A821Y3C7"/>
<dbReference type="GO" id="GO:0005739">
    <property type="term" value="C:mitochondrion"/>
    <property type="evidence" value="ECO:0007669"/>
    <property type="project" value="TreeGrafter"/>
</dbReference>
<dbReference type="InterPro" id="IPR019180">
    <property type="entry name" value="Oxidoreductase-like_N"/>
</dbReference>
<proteinExistence type="predicted"/>
<evidence type="ECO:0000313" key="2">
    <source>
        <dbReference type="EMBL" id="CAF4954056.1"/>
    </source>
</evidence>
<organism evidence="2 3">
    <name type="scientific">Pieris macdunnoughi</name>
    <dbReference type="NCBI Taxonomy" id="345717"/>
    <lineage>
        <taxon>Eukaryota</taxon>
        <taxon>Metazoa</taxon>
        <taxon>Ecdysozoa</taxon>
        <taxon>Arthropoda</taxon>
        <taxon>Hexapoda</taxon>
        <taxon>Insecta</taxon>
        <taxon>Pterygota</taxon>
        <taxon>Neoptera</taxon>
        <taxon>Endopterygota</taxon>
        <taxon>Lepidoptera</taxon>
        <taxon>Glossata</taxon>
        <taxon>Ditrysia</taxon>
        <taxon>Papilionoidea</taxon>
        <taxon>Pieridae</taxon>
        <taxon>Pierinae</taxon>
        <taxon>Pieris</taxon>
    </lineage>
</organism>
<sequence length="122" mass="13987">MLKIKYLINSILNTVCKHNVILLTRLPLCQKYSRYCTTSNEQDEEKEREIERIKANASIDEPPTACCQSGCANCVFIVWADALSKKMEHAGPDIAERIIKMVDDPSMRAYLELELRLRGLKK</sequence>
<keyword evidence="3" id="KW-1185">Reference proteome</keyword>
<dbReference type="Pfam" id="PF09791">
    <property type="entry name" value="Oxidored-like"/>
    <property type="match status" value="1"/>
</dbReference>
<dbReference type="EMBL" id="CAJOBZ010000076">
    <property type="protein sequence ID" value="CAF4954056.1"/>
    <property type="molecule type" value="Genomic_DNA"/>
</dbReference>
<evidence type="ECO:0000259" key="1">
    <source>
        <dbReference type="Pfam" id="PF09791"/>
    </source>
</evidence>
<evidence type="ECO:0000313" key="3">
    <source>
        <dbReference type="Proteomes" id="UP000663880"/>
    </source>
</evidence>
<dbReference type="Proteomes" id="UP000663880">
    <property type="component" value="Unassembled WGS sequence"/>
</dbReference>